<dbReference type="SUPFAM" id="SSF69989">
    <property type="entry name" value="C-terminal domain of PLC-beta"/>
    <property type="match status" value="1"/>
</dbReference>
<name>A0AA39CBE1_9EURO</name>
<reference evidence="2" key="1">
    <citation type="submission" date="2022-10" db="EMBL/GenBank/DDBJ databases">
        <title>Culturing micro-colonial fungi from biological soil crusts in the Mojave desert and describing Neophaeococcomyces mojavensis, and introducing the new genera and species Taxawa tesnikishii.</title>
        <authorList>
            <person name="Kurbessoian T."/>
            <person name="Stajich J.E."/>
        </authorList>
    </citation>
    <scope>NUCLEOTIDE SEQUENCE</scope>
    <source>
        <strain evidence="2">TK_41</strain>
    </source>
</reference>
<organism evidence="2 3">
    <name type="scientific">Cladophialophora chaetospira</name>
    <dbReference type="NCBI Taxonomy" id="386627"/>
    <lineage>
        <taxon>Eukaryota</taxon>
        <taxon>Fungi</taxon>
        <taxon>Dikarya</taxon>
        <taxon>Ascomycota</taxon>
        <taxon>Pezizomycotina</taxon>
        <taxon>Eurotiomycetes</taxon>
        <taxon>Chaetothyriomycetidae</taxon>
        <taxon>Chaetothyriales</taxon>
        <taxon>Herpotrichiellaceae</taxon>
        <taxon>Cladophialophora</taxon>
    </lineage>
</organism>
<comment type="caution">
    <text evidence="2">The sequence shown here is derived from an EMBL/GenBank/DDBJ whole genome shotgun (WGS) entry which is preliminary data.</text>
</comment>
<dbReference type="AlphaFoldDB" id="A0AA39CBE1"/>
<gene>
    <name evidence="2" type="ORF">H2200_013124</name>
</gene>
<feature type="compositionally biased region" description="Low complexity" evidence="1">
    <location>
        <begin position="34"/>
        <end position="51"/>
    </location>
</feature>
<sequence>MLSRTPRAALRSTRALRTRQPVRQLQPRNIRFQSTTSSTSSTSAPNAPSGSSHALIGGLAGGTLAFALGYAWYSFSGVKGAVNSVHSTKSYIENAFKKTTEKAPEPNEAVQWLKETVQSYTRIIPGASKYVDSAFQDIEKVQETHGDEVNKIISDTYKELKDATNNGFNMEAAAQAWDVLQETFKRLGKVAGGAGQDIIDNHPQLKEQFGGQFKQLQQMGEHYGPEAKKQVEDTWKQAQDILAGGVGVGTAQKLKQLVQDKQQELQKYGDQAWQKGLEQAKPLLDKQPQLKQMFEENKDKLLKGDLGQLWSKVQEATKSGNTDDLQKFVKEQTQKASEGAGGGIEKFLHMIPGGTEIGPKLQQLQELSEKHGGEAEKLIKSAIEDVKQVLSKKVEEGQKLKEKAKSDVK</sequence>
<keyword evidence="3" id="KW-1185">Reference proteome</keyword>
<dbReference type="Proteomes" id="UP001172673">
    <property type="component" value="Unassembled WGS sequence"/>
</dbReference>
<evidence type="ECO:0000256" key="1">
    <source>
        <dbReference type="SAM" id="MobiDB-lite"/>
    </source>
</evidence>
<proteinExistence type="predicted"/>
<evidence type="ECO:0000313" key="3">
    <source>
        <dbReference type="Proteomes" id="UP001172673"/>
    </source>
</evidence>
<feature type="compositionally biased region" description="Low complexity" evidence="1">
    <location>
        <begin position="1"/>
        <end position="19"/>
    </location>
</feature>
<feature type="region of interest" description="Disordered" evidence="1">
    <location>
        <begin position="1"/>
        <end position="51"/>
    </location>
</feature>
<dbReference type="EMBL" id="JAPDRK010000027">
    <property type="protein sequence ID" value="KAJ9602269.1"/>
    <property type="molecule type" value="Genomic_DNA"/>
</dbReference>
<evidence type="ECO:0000313" key="2">
    <source>
        <dbReference type="EMBL" id="KAJ9602269.1"/>
    </source>
</evidence>
<protein>
    <submittedName>
        <fullName evidence="2">Uncharacterized protein</fullName>
    </submittedName>
</protein>
<feature type="compositionally biased region" description="Polar residues" evidence="1">
    <location>
        <begin position="21"/>
        <end position="33"/>
    </location>
</feature>
<accession>A0AA39CBE1</accession>